<sequence length="271" mass="31953">MKVWELGTSREDSIYYEEEDKFYSLAPLGSFNGEIIKKWEITKFSLNKGLNLDTVSFLNKVPVFSRKAINSTGDLLDNDVQILPIQINLQEYYLLNVTCVIDCFNYEKSLYRTRSNGTIRDISKYVFHTNRLDGQFIYKTPEEVLSKVFVTDKFRDRVIEQGLTGFSFRELFDSEEDPSIRENKRRIYHEMLEQIEQREARTFDMREASKLVEEKGIAVASGKWKWQKNRDGIIVLGELTEEFSDYTWMKPTFIPPILIDLKWKEVEKSDI</sequence>
<feature type="domain" description="Immunity MXAN-0049 protein" evidence="1">
    <location>
        <begin position="90"/>
        <end position="170"/>
    </location>
</feature>
<dbReference type="Proteomes" id="UP000029734">
    <property type="component" value="Unassembled WGS sequence"/>
</dbReference>
<dbReference type="RefSeq" id="WP_036649514.1">
    <property type="nucleotide sequence ID" value="NZ_JQCR01000002.1"/>
</dbReference>
<dbReference type="EMBL" id="JQCR01000002">
    <property type="protein sequence ID" value="KGE19009.1"/>
    <property type="molecule type" value="Genomic_DNA"/>
</dbReference>
<organism evidence="2 3">
    <name type="scientific">Paenibacillus wynnii</name>
    <dbReference type="NCBI Taxonomy" id="268407"/>
    <lineage>
        <taxon>Bacteria</taxon>
        <taxon>Bacillati</taxon>
        <taxon>Bacillota</taxon>
        <taxon>Bacilli</taxon>
        <taxon>Bacillales</taxon>
        <taxon>Paenibacillaceae</taxon>
        <taxon>Paenibacillus</taxon>
    </lineage>
</organism>
<dbReference type="InterPro" id="IPR012433">
    <property type="entry name" value="Imm11"/>
</dbReference>
<dbReference type="OrthoDB" id="2875619at2"/>
<dbReference type="eggNOG" id="ENOG50339TE">
    <property type="taxonomic scope" value="Bacteria"/>
</dbReference>
<accession>A0A098M8Y9</accession>
<evidence type="ECO:0000313" key="2">
    <source>
        <dbReference type="EMBL" id="KGE19009.1"/>
    </source>
</evidence>
<name>A0A098M8Y9_9BACL</name>
<reference evidence="2 3" key="2">
    <citation type="submission" date="2014-10" db="EMBL/GenBank/DDBJ databases">
        <title>Comparative genomics of the Paenibacillus odorifer group.</title>
        <authorList>
            <person name="Tsai Y.-C."/>
            <person name="Martin N."/>
            <person name="Korlach J."/>
            <person name="Wiedmann M."/>
        </authorList>
    </citation>
    <scope>NUCLEOTIDE SEQUENCE [LARGE SCALE GENOMIC DNA]</scope>
    <source>
        <strain evidence="2 3">DSM 18334</strain>
    </source>
</reference>
<protein>
    <recommendedName>
        <fullName evidence="1">Immunity MXAN-0049 protein domain-containing protein</fullName>
    </recommendedName>
</protein>
<gene>
    <name evidence="2" type="ORF">PWYN_06330</name>
</gene>
<dbReference type="AlphaFoldDB" id="A0A098M8Y9"/>
<dbReference type="Pfam" id="PF07791">
    <property type="entry name" value="Imm11"/>
    <property type="match status" value="1"/>
</dbReference>
<reference evidence="2 3" key="1">
    <citation type="submission" date="2014-08" db="EMBL/GenBank/DDBJ databases">
        <authorList>
            <person name="den Bakker H.C."/>
        </authorList>
    </citation>
    <scope>NUCLEOTIDE SEQUENCE [LARGE SCALE GENOMIC DNA]</scope>
    <source>
        <strain evidence="2 3">DSM 18334</strain>
    </source>
</reference>
<comment type="caution">
    <text evidence="2">The sequence shown here is derived from an EMBL/GenBank/DDBJ whole genome shotgun (WGS) entry which is preliminary data.</text>
</comment>
<evidence type="ECO:0000259" key="1">
    <source>
        <dbReference type="Pfam" id="PF07791"/>
    </source>
</evidence>
<proteinExistence type="predicted"/>
<keyword evidence="3" id="KW-1185">Reference proteome</keyword>
<evidence type="ECO:0000313" key="3">
    <source>
        <dbReference type="Proteomes" id="UP000029734"/>
    </source>
</evidence>